<evidence type="ECO:0000259" key="1">
    <source>
        <dbReference type="Pfam" id="PF10552"/>
    </source>
</evidence>
<dbReference type="InterPro" id="IPR018878">
    <property type="entry name" value="ORF6C_dom"/>
</dbReference>
<dbReference type="Pfam" id="PF10552">
    <property type="entry name" value="ORF6C"/>
    <property type="match status" value="1"/>
</dbReference>
<proteinExistence type="predicted"/>
<accession>A0A844FDG4</accession>
<evidence type="ECO:0000313" key="3">
    <source>
        <dbReference type="Proteomes" id="UP000462363"/>
    </source>
</evidence>
<dbReference type="Proteomes" id="UP000462363">
    <property type="component" value="Unassembled WGS sequence"/>
</dbReference>
<evidence type="ECO:0000313" key="2">
    <source>
        <dbReference type="EMBL" id="MSS42081.1"/>
    </source>
</evidence>
<reference evidence="2 3" key="1">
    <citation type="submission" date="2019-08" db="EMBL/GenBank/DDBJ databases">
        <title>In-depth cultivation of the pig gut microbiome towards novel bacterial diversity and tailored functional studies.</title>
        <authorList>
            <person name="Wylensek D."/>
            <person name="Hitch T.C.A."/>
            <person name="Clavel T."/>
        </authorList>
    </citation>
    <scope>NUCLEOTIDE SEQUENCE [LARGE SCALE GENOMIC DNA]</scope>
    <source>
        <strain evidence="2 3">BL-389-WT-3D</strain>
    </source>
</reference>
<organism evidence="2 3">
    <name type="scientific">Clostridium scindens (strain JCM 10418 / VPI 12708)</name>
    <dbReference type="NCBI Taxonomy" id="29347"/>
    <lineage>
        <taxon>Bacteria</taxon>
        <taxon>Bacillati</taxon>
        <taxon>Bacillota</taxon>
        <taxon>Clostridia</taxon>
        <taxon>Lachnospirales</taxon>
        <taxon>Lachnospiraceae</taxon>
    </lineage>
</organism>
<gene>
    <name evidence="2" type="ORF">FYJ37_17735</name>
</gene>
<protein>
    <recommendedName>
        <fullName evidence="1">ORF6C domain-containing protein</fullName>
    </recommendedName>
</protein>
<dbReference type="EMBL" id="VUMB01000085">
    <property type="protein sequence ID" value="MSS42081.1"/>
    <property type="molecule type" value="Genomic_DNA"/>
</dbReference>
<comment type="caution">
    <text evidence="2">The sequence shown here is derived from an EMBL/GenBank/DDBJ whole genome shotgun (WGS) entry which is preliminary data.</text>
</comment>
<sequence>METTRDMSISEIIMDSQMILANSQQDTNKVLQRLCDAIKKQGETMNGIVEEQTKQKASIDKLEKNTNVICSPFHSKRKRNFNKLCKTRVWQLFNNEKDTPEYILFSHFLFKKIYGDVASHFDLDTWHDISMKNYESEMSMYSQAKEFVTCWTPSDWYIKECIKGMIEQRDNGILKPERCRALTEYLKITNHGEINPFC</sequence>
<feature type="domain" description="ORF6C" evidence="1">
    <location>
        <begin position="39"/>
        <end position="142"/>
    </location>
</feature>
<dbReference type="RefSeq" id="WP_154322681.1">
    <property type="nucleotide sequence ID" value="NZ_CP045695.1"/>
</dbReference>
<name>A0A844FDG4_CLOSV</name>
<dbReference type="AlphaFoldDB" id="A0A844FDG4"/>